<dbReference type="OrthoDB" id="462272at2"/>
<feature type="region of interest" description="Disordered" evidence="2">
    <location>
        <begin position="143"/>
        <end position="162"/>
    </location>
</feature>
<dbReference type="AlphaFoldDB" id="A0A1Z4LYI1"/>
<feature type="signal peptide" evidence="3">
    <location>
        <begin position="1"/>
        <end position="27"/>
    </location>
</feature>
<feature type="chain" id="PRO_5012667380" evidence="3">
    <location>
        <begin position="28"/>
        <end position="162"/>
    </location>
</feature>
<dbReference type="Proteomes" id="UP000218418">
    <property type="component" value="Chromosome"/>
</dbReference>
<organism evidence="5 6">
    <name type="scientific">Calothrix parasitica NIES-267</name>
    <dbReference type="NCBI Taxonomy" id="1973488"/>
    <lineage>
        <taxon>Bacteria</taxon>
        <taxon>Bacillati</taxon>
        <taxon>Cyanobacteriota</taxon>
        <taxon>Cyanophyceae</taxon>
        <taxon>Nostocales</taxon>
        <taxon>Calotrichaceae</taxon>
        <taxon>Calothrix</taxon>
    </lineage>
</organism>
<feature type="domain" description="Organic solvent tolerance-like N-terminal" evidence="4">
    <location>
        <begin position="76"/>
        <end position="123"/>
    </location>
</feature>
<dbReference type="PANTHER" id="PTHR36504">
    <property type="entry name" value="LIPOPOLYSACCHARIDE EXPORT SYSTEM PROTEIN LPTA"/>
    <property type="match status" value="1"/>
</dbReference>
<gene>
    <name evidence="5" type="ORF">NIES267_56740</name>
</gene>
<feature type="compositionally biased region" description="Polar residues" evidence="2">
    <location>
        <begin position="145"/>
        <end position="154"/>
    </location>
</feature>
<dbReference type="GO" id="GO:0030288">
    <property type="term" value="C:outer membrane-bounded periplasmic space"/>
    <property type="evidence" value="ECO:0007669"/>
    <property type="project" value="TreeGrafter"/>
</dbReference>
<evidence type="ECO:0000259" key="4">
    <source>
        <dbReference type="Pfam" id="PF03968"/>
    </source>
</evidence>
<keyword evidence="1 3" id="KW-0732">Signal</keyword>
<dbReference type="GO" id="GO:0017089">
    <property type="term" value="F:glycolipid transfer activity"/>
    <property type="evidence" value="ECO:0007669"/>
    <property type="project" value="TreeGrafter"/>
</dbReference>
<keyword evidence="6" id="KW-1185">Reference proteome</keyword>
<dbReference type="Pfam" id="PF03968">
    <property type="entry name" value="LptD_N"/>
    <property type="match status" value="1"/>
</dbReference>
<evidence type="ECO:0000256" key="3">
    <source>
        <dbReference type="SAM" id="SignalP"/>
    </source>
</evidence>
<dbReference type="GO" id="GO:0009279">
    <property type="term" value="C:cell outer membrane"/>
    <property type="evidence" value="ECO:0007669"/>
    <property type="project" value="TreeGrafter"/>
</dbReference>
<evidence type="ECO:0000313" key="6">
    <source>
        <dbReference type="Proteomes" id="UP000218418"/>
    </source>
</evidence>
<dbReference type="PANTHER" id="PTHR36504:SF1">
    <property type="entry name" value="LIPOPOLYSACCHARIDE EXPORT SYSTEM PROTEIN LPTA"/>
    <property type="match status" value="1"/>
</dbReference>
<evidence type="ECO:0000313" key="5">
    <source>
        <dbReference type="EMBL" id="BAY86168.1"/>
    </source>
</evidence>
<evidence type="ECO:0000256" key="1">
    <source>
        <dbReference type="ARBA" id="ARBA00022729"/>
    </source>
</evidence>
<name>A0A1Z4LYI1_9CYAN</name>
<protein>
    <submittedName>
        <fullName evidence="5">OstA family protein</fullName>
    </submittedName>
</protein>
<evidence type="ECO:0000256" key="2">
    <source>
        <dbReference type="SAM" id="MobiDB-lite"/>
    </source>
</evidence>
<reference evidence="5 6" key="1">
    <citation type="submission" date="2017-06" db="EMBL/GenBank/DDBJ databases">
        <title>Genome sequencing of cyanobaciteial culture collection at National Institute for Environmental Studies (NIES).</title>
        <authorList>
            <person name="Hirose Y."/>
            <person name="Shimura Y."/>
            <person name="Fujisawa T."/>
            <person name="Nakamura Y."/>
            <person name="Kawachi M."/>
        </authorList>
    </citation>
    <scope>NUCLEOTIDE SEQUENCE [LARGE SCALE GENOMIC DNA]</scope>
    <source>
        <strain evidence="5 6">NIES-267</strain>
    </source>
</reference>
<dbReference type="EMBL" id="AP018227">
    <property type="protein sequence ID" value="BAY86168.1"/>
    <property type="molecule type" value="Genomic_DNA"/>
</dbReference>
<dbReference type="Gene3D" id="2.60.450.10">
    <property type="entry name" value="Lipopolysaccharide (LPS) transport protein A like domain"/>
    <property type="match status" value="1"/>
</dbReference>
<accession>A0A1Z4LYI1</accession>
<dbReference type="InterPro" id="IPR052037">
    <property type="entry name" value="LPS_export_LptA"/>
</dbReference>
<dbReference type="InterPro" id="IPR005653">
    <property type="entry name" value="OstA-like_N"/>
</dbReference>
<dbReference type="GO" id="GO:0015920">
    <property type="term" value="P:lipopolysaccharide transport"/>
    <property type="evidence" value="ECO:0007669"/>
    <property type="project" value="TreeGrafter"/>
</dbReference>
<sequence>MKYNYRLPKLQLRRLGFSLMLPVALCGAVVLPTQLQTATAQTADNRPLSIRADVQEYNSNTQVVTARGNVQLSYPARQIKATAAQAQFFNRERRIILSGGVYILQNGTNSIRGETVTYLIDEGRFVATPKSGRQVESIYVVEDAPNSSSNQAPSTPRLRRSN</sequence>
<proteinExistence type="predicted"/>